<proteinExistence type="inferred from homology"/>
<dbReference type="SUPFAM" id="SSF143800">
    <property type="entry name" value="L28p-like"/>
    <property type="match status" value="1"/>
</dbReference>
<dbReference type="GO" id="GO:0006412">
    <property type="term" value="P:translation"/>
    <property type="evidence" value="ECO:0007669"/>
    <property type="project" value="UniProtKB-UniRule"/>
</dbReference>
<dbReference type="InterPro" id="IPR001383">
    <property type="entry name" value="Ribosomal_bL28_bact-type"/>
</dbReference>
<evidence type="ECO:0000256" key="1">
    <source>
        <dbReference type="ARBA" id="ARBA00008760"/>
    </source>
</evidence>
<dbReference type="Pfam" id="PF00830">
    <property type="entry name" value="Ribosomal_L28"/>
    <property type="match status" value="1"/>
</dbReference>
<dbReference type="AlphaFoldDB" id="A0A5C0UHZ6"/>
<evidence type="ECO:0000256" key="5">
    <source>
        <dbReference type="HAMAP-Rule" id="MF_00373"/>
    </source>
</evidence>
<dbReference type="InterPro" id="IPR026569">
    <property type="entry name" value="Ribosomal_bL28"/>
</dbReference>
<dbReference type="EMBL" id="CP043312">
    <property type="protein sequence ID" value="QEK39369.1"/>
    <property type="molecule type" value="Genomic_DNA"/>
</dbReference>
<evidence type="ECO:0000256" key="2">
    <source>
        <dbReference type="ARBA" id="ARBA00022980"/>
    </source>
</evidence>
<keyword evidence="7" id="KW-1185">Reference proteome</keyword>
<organism evidence="6 7">
    <name type="scientific">Candidatus Sneabacter namystus</name>
    <dbReference type="NCBI Taxonomy" id="2601646"/>
    <lineage>
        <taxon>Bacteria</taxon>
        <taxon>Pseudomonadati</taxon>
        <taxon>Pseudomonadota</taxon>
        <taxon>Alphaproteobacteria</taxon>
        <taxon>Rickettsiales</taxon>
        <taxon>Rickettsiaceae</taxon>
        <taxon>Rickettsieae</taxon>
        <taxon>Candidatus Sneabacter</taxon>
    </lineage>
</organism>
<dbReference type="PANTHER" id="PTHR13528">
    <property type="entry name" value="39S RIBOSOMAL PROTEIN L28, MITOCHONDRIAL"/>
    <property type="match status" value="1"/>
</dbReference>
<dbReference type="NCBIfam" id="TIGR00009">
    <property type="entry name" value="L28"/>
    <property type="match status" value="1"/>
</dbReference>
<dbReference type="RefSeq" id="WP_148951730.1">
    <property type="nucleotide sequence ID" value="NZ_CP043312.1"/>
</dbReference>
<accession>A0A5C0UHZ6</accession>
<protein>
    <recommendedName>
        <fullName evidence="4 5">Large ribosomal subunit protein bL28</fullName>
    </recommendedName>
</protein>
<evidence type="ECO:0000313" key="6">
    <source>
        <dbReference type="EMBL" id="QEK39369.1"/>
    </source>
</evidence>
<dbReference type="GO" id="GO:0022625">
    <property type="term" value="C:cytosolic large ribosomal subunit"/>
    <property type="evidence" value="ECO:0007669"/>
    <property type="project" value="TreeGrafter"/>
</dbReference>
<dbReference type="OrthoDB" id="9805609at2"/>
<name>A0A5C0UHZ6_9RICK</name>
<evidence type="ECO:0000256" key="4">
    <source>
        <dbReference type="ARBA" id="ARBA00035174"/>
    </source>
</evidence>
<evidence type="ECO:0000313" key="7">
    <source>
        <dbReference type="Proteomes" id="UP000323844"/>
    </source>
</evidence>
<evidence type="ECO:0000256" key="3">
    <source>
        <dbReference type="ARBA" id="ARBA00023274"/>
    </source>
</evidence>
<dbReference type="Gene3D" id="2.30.170.40">
    <property type="entry name" value="Ribosomal protein L28/L24"/>
    <property type="match status" value="1"/>
</dbReference>
<reference evidence="6 7" key="1">
    <citation type="submission" date="2019-08" db="EMBL/GenBank/DDBJ databases">
        <title>Highly reduced genomes of protist endosymbionts show evolutionary convergence.</title>
        <authorList>
            <person name="George E."/>
            <person name="Husnik F."/>
            <person name="Tashyreva D."/>
            <person name="Prokopchuk G."/>
            <person name="Horak A."/>
            <person name="Kwong W.K."/>
            <person name="Lukes J."/>
            <person name="Keeling P.J."/>
        </authorList>
    </citation>
    <scope>NUCLEOTIDE SEQUENCE [LARGE SCALE GENOMIC DNA]</scope>
    <source>
        <strain evidence="6">1621</strain>
    </source>
</reference>
<keyword evidence="2 5" id="KW-0689">Ribosomal protein</keyword>
<dbReference type="InterPro" id="IPR037147">
    <property type="entry name" value="Ribosomal_bL28_sf"/>
</dbReference>
<dbReference type="KEGG" id="snay:FZC37_00190"/>
<dbReference type="PANTHER" id="PTHR13528:SF2">
    <property type="entry name" value="LARGE RIBOSOMAL SUBUNIT PROTEIN BL28M"/>
    <property type="match status" value="1"/>
</dbReference>
<dbReference type="Proteomes" id="UP000323844">
    <property type="component" value="Chromosome"/>
</dbReference>
<sequence>MTRRCELTAKSVLHGHNVSHSERKTKRTFLPNLQNKRFVSDTLGLKIKLRVATTAIKSVEIKGGLDTYLLNTKDSFLSNKARKLKKLLHGIKIQKIIDKQQ</sequence>
<dbReference type="GO" id="GO:0003735">
    <property type="term" value="F:structural constituent of ribosome"/>
    <property type="evidence" value="ECO:0007669"/>
    <property type="project" value="InterPro"/>
</dbReference>
<gene>
    <name evidence="5" type="primary">rpmB</name>
    <name evidence="6" type="ORF">FZC37_00190</name>
</gene>
<dbReference type="HAMAP" id="MF_00373">
    <property type="entry name" value="Ribosomal_bL28"/>
    <property type="match status" value="1"/>
</dbReference>
<dbReference type="InterPro" id="IPR034704">
    <property type="entry name" value="Ribosomal_bL28/bL31-like_sf"/>
</dbReference>
<keyword evidence="3 5" id="KW-0687">Ribonucleoprotein</keyword>
<comment type="similarity">
    <text evidence="1 5">Belongs to the bacterial ribosomal protein bL28 family.</text>
</comment>